<accession>A0AA91TT76</accession>
<organism evidence="1 2">
    <name type="scientific">Niallia circulans</name>
    <name type="common">Bacillus circulans</name>
    <dbReference type="NCBI Taxonomy" id="1397"/>
    <lineage>
        <taxon>Bacteria</taxon>
        <taxon>Bacillati</taxon>
        <taxon>Bacillota</taxon>
        <taxon>Bacilli</taxon>
        <taxon>Bacillales</taxon>
        <taxon>Bacillaceae</taxon>
        <taxon>Niallia</taxon>
    </lineage>
</organism>
<protein>
    <submittedName>
        <fullName evidence="1">Uncharacterized protein</fullName>
    </submittedName>
</protein>
<name>A0AA91TT76_NIACI</name>
<comment type="caution">
    <text evidence="1">The sequence shown here is derived from an EMBL/GenBank/DDBJ whole genome shotgun (WGS) entry which is preliminary data.</text>
</comment>
<dbReference type="EMBL" id="NPBQ01000073">
    <property type="protein sequence ID" value="PAD82992.1"/>
    <property type="molecule type" value="Genomic_DNA"/>
</dbReference>
<evidence type="ECO:0000313" key="2">
    <source>
        <dbReference type="Proteomes" id="UP000216961"/>
    </source>
</evidence>
<dbReference type="AlphaFoldDB" id="A0AA91TT76"/>
<dbReference type="Proteomes" id="UP000216961">
    <property type="component" value="Unassembled WGS sequence"/>
</dbReference>
<gene>
    <name evidence="1" type="ORF">CHH57_12045</name>
</gene>
<proteinExistence type="predicted"/>
<evidence type="ECO:0000313" key="1">
    <source>
        <dbReference type="EMBL" id="PAD82992.1"/>
    </source>
</evidence>
<sequence>MGPDSCKSAEKRQHSFFALISKIQHFGKTTLSRKNMKENSILVVKSQSIKDLLARSCMLAKK</sequence>
<reference evidence="1 2" key="1">
    <citation type="submission" date="2017-07" db="EMBL/GenBank/DDBJ databases">
        <title>Isolation and whole genome analysis of endospore-forming bacteria from heroin.</title>
        <authorList>
            <person name="Kalinowski J."/>
            <person name="Ahrens B."/>
            <person name="Al-Dilaimi A."/>
            <person name="Winkler A."/>
            <person name="Wibberg D."/>
            <person name="Schleenbecker U."/>
            <person name="Ruckert C."/>
            <person name="Wolfel R."/>
            <person name="Grass G."/>
        </authorList>
    </citation>
    <scope>NUCLEOTIDE SEQUENCE [LARGE SCALE GENOMIC DNA]</scope>
    <source>
        <strain evidence="1 2">7521-2</strain>
    </source>
</reference>